<dbReference type="GO" id="GO:0008233">
    <property type="term" value="F:peptidase activity"/>
    <property type="evidence" value="ECO:0007669"/>
    <property type="project" value="UniProtKB-KW"/>
</dbReference>
<keyword evidence="3" id="KW-0378">Hydrolase</keyword>
<dbReference type="PANTHER" id="PTHR37826:SF2">
    <property type="entry name" value="ZINC-RIBBON DOMAIN-CONTAINING PROTEIN"/>
    <property type="match status" value="1"/>
</dbReference>
<evidence type="ECO:0000259" key="1">
    <source>
        <dbReference type="Pfam" id="PF13421"/>
    </source>
</evidence>
<dbReference type="Pfam" id="PF13421">
    <property type="entry name" value="Band_7_1"/>
    <property type="match status" value="1"/>
</dbReference>
<feature type="domain" description="SPFH" evidence="1">
    <location>
        <begin position="38"/>
        <end position="239"/>
    </location>
</feature>
<feature type="domain" description="GYF" evidence="2">
    <location>
        <begin position="332"/>
        <end position="379"/>
    </location>
</feature>
<dbReference type="RefSeq" id="WP_072998186.1">
    <property type="nucleotide sequence ID" value="NZ_FQUM01000001.1"/>
</dbReference>
<organism evidence="3 4">
    <name type="scientific">Mariniphaga anaerophila</name>
    <dbReference type="NCBI Taxonomy" id="1484053"/>
    <lineage>
        <taxon>Bacteria</taxon>
        <taxon>Pseudomonadati</taxon>
        <taxon>Bacteroidota</taxon>
        <taxon>Bacteroidia</taxon>
        <taxon>Marinilabiliales</taxon>
        <taxon>Prolixibacteraceae</taxon>
        <taxon>Mariniphaga</taxon>
    </lineage>
</organism>
<evidence type="ECO:0000313" key="4">
    <source>
        <dbReference type="Proteomes" id="UP000184164"/>
    </source>
</evidence>
<dbReference type="OrthoDB" id="9764015at2"/>
<dbReference type="PANTHER" id="PTHR37826">
    <property type="entry name" value="FLOTILLIN BAND_7_5 DOMAIN PROTEIN"/>
    <property type="match status" value="1"/>
</dbReference>
<evidence type="ECO:0000313" key="3">
    <source>
        <dbReference type="EMBL" id="SHE39087.1"/>
    </source>
</evidence>
<protein>
    <submittedName>
        <fullName evidence="3">Membrane protease subunit, stomatin/prohibitin family, contains C-terminal Zn-ribbon domain</fullName>
    </submittedName>
</protein>
<gene>
    <name evidence="3" type="ORF">SAMN05444274_101248</name>
</gene>
<dbReference type="AlphaFoldDB" id="A0A1M4T457"/>
<keyword evidence="3" id="KW-0645">Protease</keyword>
<dbReference type="InterPro" id="IPR036013">
    <property type="entry name" value="Band_7/SPFH_dom_sf"/>
</dbReference>
<sequence>MGLFNRNRTDGRTFDGTDNSRKGVIDRIKYDGPEDELVWKFPYDNLTIGAQLIVNESQEAIFYKGGKALDSFGPGTHTISTANIPLLQKLINLPFGSKTPFSAEVWYINKTVKRDLKWGTKTPMRLRDPLYGFIIPVRAYGEYGIQISEARSFMTQIVGTLHTADIQTIQQYFTSLIITKVTDTISKYIVQRKVSVVDIPAHVDDISKTCKERISEEFEKYGILITNFYAESINYPEDHPQVEQINQAQANKLQRDIEGYTYQQERSFDVMDSAAQNEGNSGNLMGAGMGLGMGFGIGGAMGNQMGNMGSQLNTGQNQLHATPPPPPVSAIFVLVNNKQEGPFNLEQLKSYVQNGQITKETFVWKEGMAQWDKAENLPEIKHLFGTSTPPPPPFPHP</sequence>
<dbReference type="SUPFAM" id="SSF117892">
    <property type="entry name" value="Band 7/SPFH domain"/>
    <property type="match status" value="1"/>
</dbReference>
<name>A0A1M4T457_9BACT</name>
<dbReference type="Proteomes" id="UP000184164">
    <property type="component" value="Unassembled WGS sequence"/>
</dbReference>
<dbReference type="InterPro" id="IPR033880">
    <property type="entry name" value="SPFH_YdjI"/>
</dbReference>
<dbReference type="EMBL" id="FQUM01000001">
    <property type="protein sequence ID" value="SHE39087.1"/>
    <property type="molecule type" value="Genomic_DNA"/>
</dbReference>
<evidence type="ECO:0000259" key="2">
    <source>
        <dbReference type="Pfam" id="PF14237"/>
    </source>
</evidence>
<proteinExistence type="predicted"/>
<dbReference type="GO" id="GO:0006508">
    <property type="term" value="P:proteolysis"/>
    <property type="evidence" value="ECO:0007669"/>
    <property type="project" value="UniProtKB-KW"/>
</dbReference>
<dbReference type="CDD" id="cd03408">
    <property type="entry name" value="SPFH_like_u1"/>
    <property type="match status" value="1"/>
</dbReference>
<accession>A0A1M4T457</accession>
<keyword evidence="4" id="KW-1185">Reference proteome</keyword>
<reference evidence="3 4" key="1">
    <citation type="submission" date="2016-11" db="EMBL/GenBank/DDBJ databases">
        <authorList>
            <person name="Jaros S."/>
            <person name="Januszkiewicz K."/>
            <person name="Wedrychowicz H."/>
        </authorList>
    </citation>
    <scope>NUCLEOTIDE SEQUENCE [LARGE SCALE GENOMIC DNA]</scope>
    <source>
        <strain evidence="3 4">DSM 26910</strain>
    </source>
</reference>
<dbReference type="Pfam" id="PF14237">
    <property type="entry name" value="GYF_2"/>
    <property type="match status" value="1"/>
</dbReference>
<dbReference type="InterPro" id="IPR025640">
    <property type="entry name" value="GYF_2"/>
</dbReference>
<dbReference type="STRING" id="1484053.SAMN05444274_101248"/>